<feature type="transmembrane region" description="Helical" evidence="8">
    <location>
        <begin position="119"/>
        <end position="136"/>
    </location>
</feature>
<keyword evidence="5 8" id="KW-1133">Transmembrane helix</keyword>
<feature type="transmembrane region" description="Helical" evidence="8">
    <location>
        <begin position="383"/>
        <end position="405"/>
    </location>
</feature>
<name>A0ABW4N094_9CAUL</name>
<evidence type="ECO:0000256" key="4">
    <source>
        <dbReference type="ARBA" id="ARBA00022692"/>
    </source>
</evidence>
<keyword evidence="4 8" id="KW-0812">Transmembrane</keyword>
<feature type="transmembrane region" description="Helical" evidence="8">
    <location>
        <begin position="270"/>
        <end position="290"/>
    </location>
</feature>
<evidence type="ECO:0000256" key="3">
    <source>
        <dbReference type="ARBA" id="ARBA00022475"/>
    </source>
</evidence>
<gene>
    <name evidence="9" type="ORF">ACFSC0_09530</name>
</gene>
<comment type="caution">
    <text evidence="9">The sequence shown here is derived from an EMBL/GenBank/DDBJ whole genome shotgun (WGS) entry which is preliminary data.</text>
</comment>
<feature type="region of interest" description="Disordered" evidence="7">
    <location>
        <begin position="1"/>
        <end position="24"/>
    </location>
</feature>
<dbReference type="Pfam" id="PF01554">
    <property type="entry name" value="MatE"/>
    <property type="match status" value="2"/>
</dbReference>
<feature type="transmembrane region" description="Helical" evidence="8">
    <location>
        <begin position="412"/>
        <end position="430"/>
    </location>
</feature>
<keyword evidence="3" id="KW-1003">Cell membrane</keyword>
<comment type="subcellular location">
    <subcellularLocation>
        <location evidence="1">Cell inner membrane</location>
        <topology evidence="1">Multi-pass membrane protein</topology>
    </subcellularLocation>
</comment>
<dbReference type="Proteomes" id="UP001597237">
    <property type="component" value="Unassembled WGS sequence"/>
</dbReference>
<evidence type="ECO:0000313" key="10">
    <source>
        <dbReference type="Proteomes" id="UP001597237"/>
    </source>
</evidence>
<organism evidence="9 10">
    <name type="scientific">Phenylobacterium terrae</name>
    <dbReference type="NCBI Taxonomy" id="2665495"/>
    <lineage>
        <taxon>Bacteria</taxon>
        <taxon>Pseudomonadati</taxon>
        <taxon>Pseudomonadota</taxon>
        <taxon>Alphaproteobacteria</taxon>
        <taxon>Caulobacterales</taxon>
        <taxon>Caulobacteraceae</taxon>
        <taxon>Phenylobacterium</taxon>
    </lineage>
</organism>
<accession>A0ABW4N094</accession>
<dbReference type="PANTHER" id="PTHR43549:SF3">
    <property type="entry name" value="MULTIDRUG RESISTANCE PROTEIN YPNP-RELATED"/>
    <property type="match status" value="1"/>
</dbReference>
<feature type="region of interest" description="Disordered" evidence="7">
    <location>
        <begin position="481"/>
        <end position="518"/>
    </location>
</feature>
<feature type="transmembrane region" description="Helical" evidence="8">
    <location>
        <begin position="187"/>
        <end position="208"/>
    </location>
</feature>
<feature type="transmembrane region" description="Helical" evidence="8">
    <location>
        <begin position="156"/>
        <end position="175"/>
    </location>
</feature>
<dbReference type="InterPro" id="IPR048279">
    <property type="entry name" value="MdtK-like"/>
</dbReference>
<dbReference type="RefSeq" id="WP_377283174.1">
    <property type="nucleotide sequence ID" value="NZ_JBHRSI010000008.1"/>
</dbReference>
<evidence type="ECO:0000256" key="6">
    <source>
        <dbReference type="ARBA" id="ARBA00023136"/>
    </source>
</evidence>
<dbReference type="PANTHER" id="PTHR43549">
    <property type="entry name" value="MULTIDRUG RESISTANCE PROTEIN YPNP-RELATED"/>
    <property type="match status" value="1"/>
</dbReference>
<evidence type="ECO:0000256" key="1">
    <source>
        <dbReference type="ARBA" id="ARBA00004429"/>
    </source>
</evidence>
<dbReference type="InterPro" id="IPR002528">
    <property type="entry name" value="MATE_fam"/>
</dbReference>
<evidence type="ECO:0000256" key="8">
    <source>
        <dbReference type="SAM" id="Phobius"/>
    </source>
</evidence>
<evidence type="ECO:0000313" key="9">
    <source>
        <dbReference type="EMBL" id="MFD1783632.1"/>
    </source>
</evidence>
<keyword evidence="10" id="KW-1185">Reference proteome</keyword>
<feature type="transmembrane region" description="Helical" evidence="8">
    <location>
        <begin position="442"/>
        <end position="464"/>
    </location>
</feature>
<feature type="transmembrane region" description="Helical" evidence="8">
    <location>
        <begin position="342"/>
        <end position="363"/>
    </location>
</feature>
<keyword evidence="6 8" id="KW-0472">Membrane</keyword>
<dbReference type="InterPro" id="IPR052031">
    <property type="entry name" value="Membrane_Transporter-Flippase"/>
</dbReference>
<evidence type="ECO:0000256" key="5">
    <source>
        <dbReference type="ARBA" id="ARBA00022989"/>
    </source>
</evidence>
<feature type="transmembrane region" description="Helical" evidence="8">
    <location>
        <begin position="214"/>
        <end position="239"/>
    </location>
</feature>
<evidence type="ECO:0000256" key="7">
    <source>
        <dbReference type="SAM" id="MobiDB-lite"/>
    </source>
</evidence>
<proteinExistence type="predicted"/>
<dbReference type="EMBL" id="JBHUEY010000001">
    <property type="protein sequence ID" value="MFD1783632.1"/>
    <property type="molecule type" value="Genomic_DNA"/>
</dbReference>
<keyword evidence="2" id="KW-0813">Transport</keyword>
<protein>
    <submittedName>
        <fullName evidence="9">MATE family efflux transporter</fullName>
    </submittedName>
</protein>
<feature type="transmembrane region" description="Helical" evidence="8">
    <location>
        <begin position="79"/>
        <end position="98"/>
    </location>
</feature>
<evidence type="ECO:0000256" key="2">
    <source>
        <dbReference type="ARBA" id="ARBA00022448"/>
    </source>
</evidence>
<feature type="compositionally biased region" description="Basic and acidic residues" evidence="7">
    <location>
        <begin position="509"/>
        <end position="518"/>
    </location>
</feature>
<dbReference type="PIRSF" id="PIRSF006603">
    <property type="entry name" value="DinF"/>
    <property type="match status" value="1"/>
</dbReference>
<sequence length="518" mass="54430">MTGKSESLERPGPARPGFHPGAGAQDLTQGPIGKTLILFSLPVMGSNVLHSLNGTANAIWVSHVLGEAALTATANANNILFLMLGAVFGISMAANLMIGQSVGARDEAMVKRVIGTSTGFFVVLSLAVGVGGWLLTPTILTAMDTPADAKAQAITYLRVIFMAMPFMYFFSFLMMAQRGAGDARSPFWFSLAAVVLDVILNPILITGFGPAPRMGIAGSAAATLISQTVVLGAIIAYLYRTRSVLVLWPHEWKLLKPELAIIRTLVSKGLPMAVQMLVISGAAVVMISFVNRYGSDTAAGYAAAVQLWTYVQMPAMAMGAAVSSMAAQNVGAGRMDRVNRIAGLGSLYAALLSAGPVLVIYLIEPLVLRLFLPAGSPSIPIAIHINAIVLWGFIPFGVAFALSGVVRATGAVMVPLIFMALSLWGVRIPFALLLEPALGAEAVWWSFPLGSIASCALAVGYYLFGGWRKAQLMSGIPRGEPVDTGLAAPPPEESEALEAASRSSPQAPHRRESEAPAE</sequence>
<dbReference type="NCBIfam" id="TIGR00797">
    <property type="entry name" value="matE"/>
    <property type="match status" value="1"/>
</dbReference>
<dbReference type="CDD" id="cd13138">
    <property type="entry name" value="MATE_yoeA_like"/>
    <property type="match status" value="1"/>
</dbReference>
<reference evidence="10" key="1">
    <citation type="journal article" date="2019" name="Int. J. Syst. Evol. Microbiol.">
        <title>The Global Catalogue of Microorganisms (GCM) 10K type strain sequencing project: providing services to taxonomists for standard genome sequencing and annotation.</title>
        <authorList>
            <consortium name="The Broad Institute Genomics Platform"/>
            <consortium name="The Broad Institute Genome Sequencing Center for Infectious Disease"/>
            <person name="Wu L."/>
            <person name="Ma J."/>
        </authorList>
    </citation>
    <scope>NUCLEOTIDE SEQUENCE [LARGE SCALE GENOMIC DNA]</scope>
    <source>
        <strain evidence="10">DFY28</strain>
    </source>
</reference>